<evidence type="ECO:0000313" key="1">
    <source>
        <dbReference type="EMBL" id="ANK03250.1"/>
    </source>
</evidence>
<proteinExistence type="predicted"/>
<protein>
    <submittedName>
        <fullName evidence="1">Ribonucleoside-diphosphate reductase beta chain</fullName>
        <ecNumber evidence="1">1.17.4.1</ecNumber>
    </submittedName>
</protein>
<organism evidence="1 2">
    <name type="scientific">Escherichia coli O25b:H4</name>
    <dbReference type="NCBI Taxonomy" id="941280"/>
    <lineage>
        <taxon>Bacteria</taxon>
        <taxon>Pseudomonadati</taxon>
        <taxon>Pseudomonadota</taxon>
        <taxon>Gammaproteobacteria</taxon>
        <taxon>Enterobacterales</taxon>
        <taxon>Enterobacteriaceae</taxon>
        <taxon>Escherichia</taxon>
    </lineage>
</organism>
<keyword evidence="1" id="KW-0560">Oxidoreductase</keyword>
<dbReference type="EC" id="1.17.4.1" evidence="1"/>
<dbReference type="PATRIC" id="fig|941280.3.peg.1970"/>
<evidence type="ECO:0000313" key="2">
    <source>
        <dbReference type="Proteomes" id="UP000183316"/>
    </source>
</evidence>
<name>A0A192CBH8_ECO25</name>
<dbReference type="EMBL" id="CP015085">
    <property type="protein sequence ID" value="ANK03250.1"/>
    <property type="molecule type" value="Genomic_DNA"/>
</dbReference>
<gene>
    <name evidence="1" type="ORF">WLH_01989</name>
</gene>
<dbReference type="AlphaFoldDB" id="A0A192CBH8"/>
<dbReference type="GO" id="GO:0004748">
    <property type="term" value="F:ribonucleoside-diphosphate reductase activity, thioredoxin disulfide as acceptor"/>
    <property type="evidence" value="ECO:0007669"/>
    <property type="project" value="UniProtKB-EC"/>
</dbReference>
<sequence>MRRERLIRPTFGTRRPDKMRQHRIRQRAQDNKCAINVGCGVSALSDLRSAPVGWIRCASIASGNAHRITNVPFMSDAA</sequence>
<reference evidence="1 2" key="1">
    <citation type="submission" date="2016-03" db="EMBL/GenBank/DDBJ databases">
        <title>Genome Sequence and Comparative Pathogenic Determinants of Uropathogenic Escherichia coli O25b:H4, a Clinical Isolate from Saudi Arabia.</title>
        <authorList>
            <person name="Alyamani E.A.J."/>
            <person name="Khiyami M.A."/>
            <person name="Booq R.Y."/>
            <person name="Bahwerth F.S."/>
            <person name="Vaisvil B."/>
            <person name="Schmitt D.P."/>
            <person name="Kapatral V."/>
        </authorList>
    </citation>
    <scope>NUCLEOTIDE SEQUENCE [LARGE SCALE GENOMIC DNA]</scope>
    <source>
        <strain evidence="1 2">O25b:H4</strain>
    </source>
</reference>
<accession>A0A192CBH8</accession>
<dbReference type="Proteomes" id="UP000183316">
    <property type="component" value="Chromosome"/>
</dbReference>